<dbReference type="GO" id="GO:0030170">
    <property type="term" value="F:pyridoxal phosphate binding"/>
    <property type="evidence" value="ECO:0007669"/>
    <property type="project" value="InterPro"/>
</dbReference>
<dbReference type="PANTHER" id="PTHR30212:SF2">
    <property type="entry name" value="PROTEIN YIIM"/>
    <property type="match status" value="1"/>
</dbReference>
<gene>
    <name evidence="2" type="ORF">AAH949_05755</name>
</gene>
<name>A0AAU7E6H6_9BACT</name>
<dbReference type="GO" id="GO:0003824">
    <property type="term" value="F:catalytic activity"/>
    <property type="evidence" value="ECO:0007669"/>
    <property type="project" value="InterPro"/>
</dbReference>
<accession>A0AAU7E6H6</accession>
<dbReference type="PROSITE" id="PS51340">
    <property type="entry name" value="MOSC"/>
    <property type="match status" value="1"/>
</dbReference>
<dbReference type="SUPFAM" id="SSF50800">
    <property type="entry name" value="PK beta-barrel domain-like"/>
    <property type="match status" value="1"/>
</dbReference>
<feature type="domain" description="MOSC" evidence="1">
    <location>
        <begin position="24"/>
        <end position="158"/>
    </location>
</feature>
<proteinExistence type="predicted"/>
<protein>
    <submittedName>
        <fullName evidence="2">MOSC domain-containing protein</fullName>
    </submittedName>
</protein>
<dbReference type="PANTHER" id="PTHR30212">
    <property type="entry name" value="PROTEIN YIIM"/>
    <property type="match status" value="1"/>
</dbReference>
<dbReference type="Pfam" id="PF03473">
    <property type="entry name" value="MOSC"/>
    <property type="match status" value="1"/>
</dbReference>
<sequence length="217" mass="24857">MKIQSLQIGQVKNYTHFKSGFIKDIYLNSAKVEISGIVDDGIADLKHHGGKDKAIFANSCQNYILWENFLNKKLNFGTMGENLSIDNLHESNVCIGDIHKIGDTILQVSEPRKPCVKISLVHDNKNFTREIFKSGLSGWYYKVLQKGTINLGDGIKILQKDSANLSVLELNKLFYQPKENLTIFNKLLACKNINKNWIESIEKRLNQTYDDEYMRKL</sequence>
<dbReference type="Gene3D" id="2.40.33.20">
    <property type="entry name" value="PK beta-barrel domain-like"/>
    <property type="match status" value="1"/>
</dbReference>
<evidence type="ECO:0000259" key="1">
    <source>
        <dbReference type="PROSITE" id="PS51340"/>
    </source>
</evidence>
<reference evidence="2" key="1">
    <citation type="submission" date="2024-05" db="EMBL/GenBank/DDBJ databases">
        <title>Campylobacter coli isolated from environmental waters in Slovenia.</title>
        <authorList>
            <person name="Zautner A.E."/>
            <person name="Bunk B."/>
            <person name="Riedel T."/>
            <person name="Sproeer C."/>
        </authorList>
    </citation>
    <scope>NUCLEOTIDE SEQUENCE</scope>
    <source>
        <strain evidence="2">CCS1377</strain>
    </source>
</reference>
<dbReference type="GO" id="GO:0030151">
    <property type="term" value="F:molybdenum ion binding"/>
    <property type="evidence" value="ECO:0007669"/>
    <property type="project" value="InterPro"/>
</dbReference>
<organism evidence="2">
    <name type="scientific">Campylobacter sp. CCS1377</name>
    <dbReference type="NCBI Taxonomy" id="3158229"/>
    <lineage>
        <taxon>Bacteria</taxon>
        <taxon>Pseudomonadati</taxon>
        <taxon>Campylobacterota</taxon>
        <taxon>Epsilonproteobacteria</taxon>
        <taxon>Campylobacterales</taxon>
        <taxon>Campylobacteraceae</taxon>
        <taxon>Campylobacter</taxon>
    </lineage>
</organism>
<dbReference type="RefSeq" id="WP_134238897.1">
    <property type="nucleotide sequence ID" value="NZ_CP155620.1"/>
</dbReference>
<dbReference type="AlphaFoldDB" id="A0AAU7E6H6"/>
<dbReference type="InterPro" id="IPR005302">
    <property type="entry name" value="MoCF_Sase_C"/>
</dbReference>
<dbReference type="EMBL" id="CP155620">
    <property type="protein sequence ID" value="XBJ28611.1"/>
    <property type="molecule type" value="Genomic_DNA"/>
</dbReference>
<dbReference type="InterPro" id="IPR011037">
    <property type="entry name" value="Pyrv_Knase-like_insert_dom_sf"/>
</dbReference>
<dbReference type="InterPro" id="IPR052353">
    <property type="entry name" value="Benzoxazolinone_Detox_Enz"/>
</dbReference>
<evidence type="ECO:0000313" key="2">
    <source>
        <dbReference type="EMBL" id="XBJ28611.1"/>
    </source>
</evidence>